<evidence type="ECO:0000256" key="2">
    <source>
        <dbReference type="ARBA" id="ARBA00010211"/>
    </source>
</evidence>
<dbReference type="PANTHER" id="PTHR42796:SF4">
    <property type="entry name" value="FUMARYLACETOACETATE HYDROLASE DOMAIN-CONTAINING PROTEIN 2A"/>
    <property type="match status" value="1"/>
</dbReference>
<name>A0ABX2M330_9BURK</name>
<evidence type="ECO:0000313" key="5">
    <source>
        <dbReference type="EMBL" id="NUU04128.1"/>
    </source>
</evidence>
<dbReference type="SUPFAM" id="SSF56529">
    <property type="entry name" value="FAH"/>
    <property type="match status" value="1"/>
</dbReference>
<comment type="similarity">
    <text evidence="2">Belongs to the FAH family.</text>
</comment>
<feature type="domain" description="Fumarylacetoacetase-like C-terminal" evidence="4">
    <location>
        <begin position="113"/>
        <end position="324"/>
    </location>
</feature>
<evidence type="ECO:0000256" key="1">
    <source>
        <dbReference type="ARBA" id="ARBA00001946"/>
    </source>
</evidence>
<accession>A0ABX2M330</accession>
<evidence type="ECO:0000259" key="4">
    <source>
        <dbReference type="Pfam" id="PF01557"/>
    </source>
</evidence>
<dbReference type="Proteomes" id="UP000536746">
    <property type="component" value="Unassembled WGS sequence"/>
</dbReference>
<keyword evidence="3" id="KW-0479">Metal-binding</keyword>
<dbReference type="InterPro" id="IPR051121">
    <property type="entry name" value="FAH"/>
</dbReference>
<reference evidence="5 6" key="1">
    <citation type="journal article" date="2020" name="Front. Plant Sci.">
        <title>Isolation of Rhizosphere Bacteria That Improve Quality and Water Stress Tolerance in Greenhouse Ornamentals.</title>
        <authorList>
            <person name="Nordstedt N.P."/>
            <person name="Jones M.L."/>
        </authorList>
    </citation>
    <scope>NUCLEOTIDE SEQUENCE [LARGE SCALE GENOMIC DNA]</scope>
    <source>
        <strain evidence="5 6">C6C2</strain>
    </source>
</reference>
<evidence type="ECO:0000313" key="6">
    <source>
        <dbReference type="Proteomes" id="UP000536746"/>
    </source>
</evidence>
<dbReference type="InterPro" id="IPR011234">
    <property type="entry name" value="Fumarylacetoacetase-like_C"/>
</dbReference>
<dbReference type="EMBL" id="JABFMT010000034">
    <property type="protein sequence ID" value="NUU04128.1"/>
    <property type="molecule type" value="Genomic_DNA"/>
</dbReference>
<comment type="caution">
    <text evidence="5">The sequence shown here is derived from an EMBL/GenBank/DDBJ whole genome shotgun (WGS) entry which is preliminary data.</text>
</comment>
<dbReference type="Pfam" id="PF01557">
    <property type="entry name" value="FAA_hydrolase"/>
    <property type="match status" value="1"/>
</dbReference>
<sequence length="328" mass="35132">MYSYNVSDVHNSGRGDILVWHAIATYEQGGQARPALVLGDELFDMAGVVSAARAGGLAAAEIPSVAALIDAWETQGGQLRALAEAAQGMRAAGAIRPLAAGYTLAVPFVPGRIFATASNYYDHAAEMGTELAPRAESSPYCFMKAETSVTATGTDVVMPGDTEKLDWEVELAVVIGRTCKDVPVAQAYDVIAGYTVFNDISARDLNRRSDYPFKHDWFRGKSFDTFGPMGPWIVPRDCIADPQKLRMQLQVNGDVMQDDTAEGMIFNIAEQIAYLSGILTLKPGDMIATGTPDGVGMGRGVYLKPGDEMVASIERIGSIRNKVVAAAR</sequence>
<comment type="cofactor">
    <cofactor evidence="1">
        <name>Mg(2+)</name>
        <dbReference type="ChEBI" id="CHEBI:18420"/>
    </cofactor>
</comment>
<keyword evidence="5" id="KW-0378">Hydrolase</keyword>
<keyword evidence="6" id="KW-1185">Reference proteome</keyword>
<dbReference type="InterPro" id="IPR036663">
    <property type="entry name" value="Fumarylacetoacetase_C_sf"/>
</dbReference>
<gene>
    <name evidence="5" type="ORF">HNO84_21165</name>
</gene>
<dbReference type="GO" id="GO:0016787">
    <property type="term" value="F:hydrolase activity"/>
    <property type="evidence" value="ECO:0007669"/>
    <property type="project" value="UniProtKB-KW"/>
</dbReference>
<dbReference type="Gene3D" id="3.90.850.10">
    <property type="entry name" value="Fumarylacetoacetase-like, C-terminal domain"/>
    <property type="match status" value="1"/>
</dbReference>
<proteinExistence type="inferred from homology"/>
<organism evidence="5 6">
    <name type="scientific">Herbaspirillum robiniae</name>
    <dbReference type="NCBI Taxonomy" id="2014887"/>
    <lineage>
        <taxon>Bacteria</taxon>
        <taxon>Pseudomonadati</taxon>
        <taxon>Pseudomonadota</taxon>
        <taxon>Betaproteobacteria</taxon>
        <taxon>Burkholderiales</taxon>
        <taxon>Oxalobacteraceae</taxon>
        <taxon>Herbaspirillum</taxon>
    </lineage>
</organism>
<evidence type="ECO:0000256" key="3">
    <source>
        <dbReference type="ARBA" id="ARBA00022723"/>
    </source>
</evidence>
<dbReference type="PANTHER" id="PTHR42796">
    <property type="entry name" value="FUMARYLACETOACETATE HYDROLASE DOMAIN-CONTAINING PROTEIN 2A-RELATED"/>
    <property type="match status" value="1"/>
</dbReference>
<protein>
    <submittedName>
        <fullName evidence="5">Fumarylacetoacetate hydrolase family protein</fullName>
    </submittedName>
</protein>